<evidence type="ECO:0000256" key="2">
    <source>
        <dbReference type="ARBA" id="ARBA00022723"/>
    </source>
</evidence>
<keyword evidence="3" id="KW-0408">Iron</keyword>
<feature type="region of interest" description="Disordered" evidence="5">
    <location>
        <begin position="745"/>
        <end position="767"/>
    </location>
</feature>
<accession>A0A239GY34</accession>
<dbReference type="AlphaFoldDB" id="A0A239GY34"/>
<dbReference type="PANTHER" id="PTHR43273:SF8">
    <property type="entry name" value="RADICAL SAM DOMAIN PROTEIN"/>
    <property type="match status" value="1"/>
</dbReference>
<dbReference type="InterPro" id="IPR026337">
    <property type="entry name" value="AKG_HExxH"/>
</dbReference>
<evidence type="ECO:0000256" key="5">
    <source>
        <dbReference type="SAM" id="MobiDB-lite"/>
    </source>
</evidence>
<organism evidence="7 8">
    <name type="scientific">Actinomadura mexicana</name>
    <dbReference type="NCBI Taxonomy" id="134959"/>
    <lineage>
        <taxon>Bacteria</taxon>
        <taxon>Bacillati</taxon>
        <taxon>Actinomycetota</taxon>
        <taxon>Actinomycetes</taxon>
        <taxon>Streptosporangiales</taxon>
        <taxon>Thermomonosporaceae</taxon>
        <taxon>Actinomadura</taxon>
    </lineage>
</organism>
<keyword evidence="1" id="KW-0949">S-adenosyl-L-methionine</keyword>
<dbReference type="NCBIfam" id="TIGR04267">
    <property type="entry name" value="mod_HExxH"/>
    <property type="match status" value="1"/>
</dbReference>
<dbReference type="SUPFAM" id="SSF102114">
    <property type="entry name" value="Radical SAM enzymes"/>
    <property type="match status" value="1"/>
</dbReference>
<dbReference type="Proteomes" id="UP000198420">
    <property type="component" value="Unassembled WGS sequence"/>
</dbReference>
<proteinExistence type="predicted"/>
<dbReference type="PROSITE" id="PS51918">
    <property type="entry name" value="RADICAL_SAM"/>
    <property type="match status" value="1"/>
</dbReference>
<gene>
    <name evidence="7" type="ORF">SAMN06265355_12718</name>
</gene>
<dbReference type="EMBL" id="FZNP01000027">
    <property type="protein sequence ID" value="SNS74106.1"/>
    <property type="molecule type" value="Genomic_DNA"/>
</dbReference>
<keyword evidence="8" id="KW-1185">Reference proteome</keyword>
<evidence type="ECO:0000256" key="3">
    <source>
        <dbReference type="ARBA" id="ARBA00023004"/>
    </source>
</evidence>
<dbReference type="InterPro" id="IPR007197">
    <property type="entry name" value="rSAM"/>
</dbReference>
<evidence type="ECO:0000313" key="8">
    <source>
        <dbReference type="Proteomes" id="UP000198420"/>
    </source>
</evidence>
<dbReference type="GO" id="GO:0016491">
    <property type="term" value="F:oxidoreductase activity"/>
    <property type="evidence" value="ECO:0007669"/>
    <property type="project" value="InterPro"/>
</dbReference>
<protein>
    <recommendedName>
        <fullName evidence="6">Radical SAM core domain-containing protein</fullName>
    </recommendedName>
</protein>
<dbReference type="InterPro" id="IPR013785">
    <property type="entry name" value="Aldolase_TIM"/>
</dbReference>
<dbReference type="SFLD" id="SFLDS00029">
    <property type="entry name" value="Radical_SAM"/>
    <property type="match status" value="1"/>
</dbReference>
<dbReference type="InterPro" id="IPR058240">
    <property type="entry name" value="rSAM_sf"/>
</dbReference>
<name>A0A239GY34_9ACTN</name>
<dbReference type="RefSeq" id="WP_089316779.1">
    <property type="nucleotide sequence ID" value="NZ_FZNP01000027.1"/>
</dbReference>
<dbReference type="OrthoDB" id="9782387at2"/>
<evidence type="ECO:0000256" key="1">
    <source>
        <dbReference type="ARBA" id="ARBA00022691"/>
    </source>
</evidence>
<keyword evidence="4" id="KW-0411">Iron-sulfur</keyword>
<dbReference type="GO" id="GO:0051536">
    <property type="term" value="F:iron-sulfur cluster binding"/>
    <property type="evidence" value="ECO:0007669"/>
    <property type="project" value="UniProtKB-KW"/>
</dbReference>
<reference evidence="8" key="1">
    <citation type="submission" date="2017-06" db="EMBL/GenBank/DDBJ databases">
        <authorList>
            <person name="Varghese N."/>
            <person name="Submissions S."/>
        </authorList>
    </citation>
    <scope>NUCLEOTIDE SEQUENCE [LARGE SCALE GENOMIC DNA]</scope>
    <source>
        <strain evidence="8">DSM 44485</strain>
    </source>
</reference>
<feature type="domain" description="Radical SAM core" evidence="6">
    <location>
        <begin position="4"/>
        <end position="234"/>
    </location>
</feature>
<dbReference type="PANTHER" id="PTHR43273">
    <property type="entry name" value="ANAEROBIC SULFATASE-MATURATING ENZYME HOMOLOG ASLB-RELATED"/>
    <property type="match status" value="1"/>
</dbReference>
<sequence>MAVSTLFRQFVLKVHSRCDLACDHCYVYEHADQSWLGRPVRMTTATMARTAERIADHVRAHGLDEICLVLHGGEPLLTGPGHLRDLIVALRSPLHGLCDIDLHLHTNGVRLDRGFCDLFREHHVKVGISLDGDRAANDRHRLYRDGRSSYDKVVKAVGLLRSEYPDLYSGLLCTIDVANDPIAVYEELLAHEPPAIDFLWPHHTWDRPPPRPSATAYADWLITIADRWFADGCPVAVRMFDSIISTSQGGSSFTESLGLEPTDLLVVETDGRYEQADSLKTAFDGAPGTGTDVFQNSVDQAGEHYGVTARRGGLAVLCAQCKECPVVATCGGGLFAHRYRGDGSGFDNPSVYCDDLFTVVEHVRERVAERPDTLPPAVLISLAAGHGDRLAISRLKSAQAVGNLSLLVAIGRATTPGPGWDLVKQVEAEDPVALDAVLAHPYVRAWAVERLRDLEDGADPVDDGLLAAVACVAAARAGLSAKLEIPVRGGAAYFPTVGRFAVPDKEVTTVLVGDGRINVPDAGEPEKVRRVEAGRLSVALEDLDPFRDRHDWPAADRLSDEEFDRWRIFLREAWELLEADYAEYAEAIAGALSTIVPLKDPGGGRSVSSAARDAFGSVGIALPETPALLCLLLLHEFQHVKLGAVLDFVDLYDVNDHGKYQAPWRDDPRPIEGLLQGTYAHIAVADFWRRRAQSPDSGTAAEACAYFDEWYPKTLYAVGVLEASGALTGLGEQFVAGMRATLKSWQPPPEVPSAPTPLQGPQRGAAD</sequence>
<evidence type="ECO:0000313" key="7">
    <source>
        <dbReference type="EMBL" id="SNS74106.1"/>
    </source>
</evidence>
<dbReference type="SFLD" id="SFLDG01067">
    <property type="entry name" value="SPASM/twitch_domain_containing"/>
    <property type="match status" value="1"/>
</dbReference>
<dbReference type="InterPro" id="IPR023867">
    <property type="entry name" value="Sulphatase_maturase_rSAM"/>
</dbReference>
<feature type="compositionally biased region" description="Pro residues" evidence="5">
    <location>
        <begin position="746"/>
        <end position="755"/>
    </location>
</feature>
<dbReference type="SFLD" id="SFLDG01386">
    <property type="entry name" value="main_SPASM_domain-containing"/>
    <property type="match status" value="1"/>
</dbReference>
<dbReference type="NCBIfam" id="TIGR04269">
    <property type="entry name" value="SAM_SPASM_FxsB"/>
    <property type="match status" value="1"/>
</dbReference>
<dbReference type="Pfam" id="PF04055">
    <property type="entry name" value="Radical_SAM"/>
    <property type="match status" value="1"/>
</dbReference>
<dbReference type="Gene3D" id="3.20.20.70">
    <property type="entry name" value="Aldolase class I"/>
    <property type="match status" value="1"/>
</dbReference>
<dbReference type="SFLD" id="SFLDG01072">
    <property type="entry name" value="dehydrogenase_like"/>
    <property type="match status" value="1"/>
</dbReference>
<evidence type="ECO:0000259" key="6">
    <source>
        <dbReference type="PROSITE" id="PS51918"/>
    </source>
</evidence>
<keyword evidence="2" id="KW-0479">Metal-binding</keyword>
<evidence type="ECO:0000256" key="4">
    <source>
        <dbReference type="ARBA" id="ARBA00023014"/>
    </source>
</evidence>
<dbReference type="CDD" id="cd01335">
    <property type="entry name" value="Radical_SAM"/>
    <property type="match status" value="1"/>
</dbReference>
<dbReference type="GO" id="GO:0046872">
    <property type="term" value="F:metal ion binding"/>
    <property type="evidence" value="ECO:0007669"/>
    <property type="project" value="UniProtKB-KW"/>
</dbReference>
<dbReference type="InterPro" id="IPR026335">
    <property type="entry name" value="rSAM_SPASM_FxsB"/>
</dbReference>